<dbReference type="AlphaFoldDB" id="A0A8D9BV38"/>
<sequence>MKFVLSNYLDKYPVHEYHCLTDSTVALCWAKGSPHLWNTFVGNRVSKIQENIDIEKIHHVKGSDNPADALSRGQLPSEFVKNELYFNGPTWLQNEFEQWPTTSYENLKGVVPPEQKAKVSLVGIQTQIANPLTDLFLKCSSWPKLLNIVVYFLRFIKKTTQK</sequence>
<protein>
    <submittedName>
        <fullName evidence="1">Uncharacterized protein</fullName>
    </submittedName>
</protein>
<proteinExistence type="predicted"/>
<organism evidence="1">
    <name type="scientific">Cacopsylla melanoneura</name>
    <dbReference type="NCBI Taxonomy" id="428564"/>
    <lineage>
        <taxon>Eukaryota</taxon>
        <taxon>Metazoa</taxon>
        <taxon>Ecdysozoa</taxon>
        <taxon>Arthropoda</taxon>
        <taxon>Hexapoda</taxon>
        <taxon>Insecta</taxon>
        <taxon>Pterygota</taxon>
        <taxon>Neoptera</taxon>
        <taxon>Paraneoptera</taxon>
        <taxon>Hemiptera</taxon>
        <taxon>Sternorrhyncha</taxon>
        <taxon>Psylloidea</taxon>
        <taxon>Psyllidae</taxon>
        <taxon>Psyllinae</taxon>
        <taxon>Cacopsylla</taxon>
    </lineage>
</organism>
<dbReference type="PANTHER" id="PTHR22955">
    <property type="entry name" value="RETROTRANSPOSON"/>
    <property type="match status" value="1"/>
</dbReference>
<evidence type="ECO:0000313" key="1">
    <source>
        <dbReference type="EMBL" id="CAG6791988.1"/>
    </source>
</evidence>
<dbReference type="EMBL" id="HBUF01678845">
    <property type="protein sequence ID" value="CAG6791988.1"/>
    <property type="molecule type" value="Transcribed_RNA"/>
</dbReference>
<name>A0A8D9BV38_9HEMI</name>
<reference evidence="1" key="1">
    <citation type="submission" date="2021-05" db="EMBL/GenBank/DDBJ databases">
        <authorList>
            <person name="Alioto T."/>
            <person name="Alioto T."/>
            <person name="Gomez Garrido J."/>
        </authorList>
    </citation>
    <scope>NUCLEOTIDE SEQUENCE</scope>
</reference>
<dbReference type="PANTHER" id="PTHR22955:SF77">
    <property type="entry name" value="ASPARTIC PUTATIVE DOMAIN-CONTAINING PROTEIN-RELATED"/>
    <property type="match status" value="1"/>
</dbReference>
<accession>A0A8D9BV38</accession>